<protein>
    <recommendedName>
        <fullName evidence="2">L-glutamate gamma-semialdehyde dehydrogenase</fullName>
        <ecNumber evidence="2">1.2.1.88</ecNumber>
    </recommendedName>
</protein>
<evidence type="ECO:0000256" key="4">
    <source>
        <dbReference type="ARBA" id="ARBA00023027"/>
    </source>
</evidence>
<dbReference type="PROSITE" id="PS00070">
    <property type="entry name" value="ALDEHYDE_DEHYDR_CYS"/>
    <property type="match status" value="1"/>
</dbReference>
<evidence type="ECO:0000256" key="2">
    <source>
        <dbReference type="ARBA" id="ARBA00012884"/>
    </source>
</evidence>
<dbReference type="PANTHER" id="PTHR42862:SF1">
    <property type="entry name" value="DELTA-1-PYRROLINE-5-CARBOXYLATE DEHYDROGENASE 2, ISOFORM A-RELATED"/>
    <property type="match status" value="1"/>
</dbReference>
<dbReference type="InterPro" id="IPR015590">
    <property type="entry name" value="Aldehyde_DH_dom"/>
</dbReference>
<dbReference type="InterPro" id="IPR029041">
    <property type="entry name" value="FAD-linked_oxidoreductase-like"/>
</dbReference>
<dbReference type="SUPFAM" id="SSF53720">
    <property type="entry name" value="ALDH-like"/>
    <property type="match status" value="1"/>
</dbReference>
<dbReference type="GO" id="GO:0003700">
    <property type="term" value="F:DNA-binding transcription factor activity"/>
    <property type="evidence" value="ECO:0007669"/>
    <property type="project" value="InterPro"/>
</dbReference>
<dbReference type="Gene3D" id="3.40.605.10">
    <property type="entry name" value="Aldehyde Dehydrogenase, Chain A, domain 1"/>
    <property type="match status" value="1"/>
</dbReference>
<evidence type="ECO:0000313" key="9">
    <source>
        <dbReference type="EMBL" id="MBD3689675.1"/>
    </source>
</evidence>
<dbReference type="RefSeq" id="WP_191071705.1">
    <property type="nucleotide sequence ID" value="NZ_CP060506.1"/>
</dbReference>
<keyword evidence="4" id="KW-0520">NAD</keyword>
<accession>A0A8I0KQ75</accession>
<dbReference type="InterPro" id="IPR016160">
    <property type="entry name" value="Ald_DH_CS_CYS"/>
</dbReference>
<dbReference type="InterPro" id="IPR016161">
    <property type="entry name" value="Ald_DH/histidinol_DH"/>
</dbReference>
<evidence type="ECO:0000256" key="3">
    <source>
        <dbReference type="ARBA" id="ARBA00023002"/>
    </source>
</evidence>
<dbReference type="InterPro" id="IPR025703">
    <property type="entry name" value="Bifunct_PutA"/>
</dbReference>
<dbReference type="Pfam" id="PF00171">
    <property type="entry name" value="Aldedh"/>
    <property type="match status" value="1"/>
</dbReference>
<dbReference type="GO" id="GO:0004657">
    <property type="term" value="F:proline dehydrogenase activity"/>
    <property type="evidence" value="ECO:0007669"/>
    <property type="project" value="InterPro"/>
</dbReference>
<dbReference type="InterPro" id="IPR016162">
    <property type="entry name" value="Ald_DH_N"/>
</dbReference>
<evidence type="ECO:0000256" key="1">
    <source>
        <dbReference type="ARBA" id="ARBA00004786"/>
    </source>
</evidence>
<feature type="domain" description="Aldehyde dehydrogenase" evidence="7">
    <location>
        <begin position="516"/>
        <end position="933"/>
    </location>
</feature>
<organism evidence="9 10">
    <name type="scientific">Nanchangia anserum</name>
    <dbReference type="NCBI Taxonomy" id="2692125"/>
    <lineage>
        <taxon>Bacteria</taxon>
        <taxon>Bacillati</taxon>
        <taxon>Actinomycetota</taxon>
        <taxon>Actinomycetes</taxon>
        <taxon>Actinomycetales</taxon>
        <taxon>Actinomycetaceae</taxon>
        <taxon>Nanchangia</taxon>
    </lineage>
</organism>
<dbReference type="AlphaFoldDB" id="A0A8I0KQ75"/>
<gene>
    <name evidence="9" type="ORF">H8R10_05480</name>
</gene>
<dbReference type="InterPro" id="IPR016163">
    <property type="entry name" value="Ald_DH_C"/>
</dbReference>
<dbReference type="InterPro" id="IPR002872">
    <property type="entry name" value="Proline_DH_dom"/>
</dbReference>
<dbReference type="SUPFAM" id="SSF51730">
    <property type="entry name" value="FAD-linked oxidoreductase"/>
    <property type="match status" value="1"/>
</dbReference>
<feature type="active site" evidence="6">
    <location>
        <position position="752"/>
    </location>
</feature>
<feature type="domain" description="Proline dehydrogenase" evidence="8">
    <location>
        <begin position="129"/>
        <end position="421"/>
    </location>
</feature>
<dbReference type="Gene3D" id="3.20.20.220">
    <property type="match status" value="1"/>
</dbReference>
<keyword evidence="10" id="KW-1185">Reference proteome</keyword>
<name>A0A8I0KQ75_9ACTO</name>
<dbReference type="PIRSF" id="PIRSF000197">
    <property type="entry name" value="Bifunct_PutA"/>
    <property type="match status" value="1"/>
</dbReference>
<dbReference type="PANTHER" id="PTHR42862">
    <property type="entry name" value="DELTA-1-PYRROLINE-5-CARBOXYLATE DEHYDROGENASE 1, ISOFORM A-RELATED"/>
    <property type="match status" value="1"/>
</dbReference>
<dbReference type="EMBL" id="JACRUO010000001">
    <property type="protein sequence ID" value="MBD3689675.1"/>
    <property type="molecule type" value="Genomic_DNA"/>
</dbReference>
<dbReference type="Pfam" id="PF01619">
    <property type="entry name" value="Pro_dh"/>
    <property type="match status" value="1"/>
</dbReference>
<dbReference type="GO" id="GO:0009898">
    <property type="term" value="C:cytoplasmic side of plasma membrane"/>
    <property type="evidence" value="ECO:0007669"/>
    <property type="project" value="TreeGrafter"/>
</dbReference>
<dbReference type="Proteomes" id="UP000627538">
    <property type="component" value="Unassembled WGS sequence"/>
</dbReference>
<comment type="caution">
    <text evidence="9">The sequence shown here is derived from an EMBL/GenBank/DDBJ whole genome shotgun (WGS) entry which is preliminary data.</text>
</comment>
<proteinExistence type="predicted"/>
<evidence type="ECO:0000259" key="8">
    <source>
        <dbReference type="Pfam" id="PF01619"/>
    </source>
</evidence>
<keyword evidence="3" id="KW-0560">Oxidoreductase</keyword>
<comment type="pathway">
    <text evidence="1">Amino-acid degradation; L-proline degradation into L-glutamate; L-glutamate from L-proline: step 2/2.</text>
</comment>
<dbReference type="InterPro" id="IPR050485">
    <property type="entry name" value="Proline_metab_enzyme"/>
</dbReference>
<dbReference type="GO" id="GO:0010133">
    <property type="term" value="P:L-proline catabolic process to L-glutamate"/>
    <property type="evidence" value="ECO:0007669"/>
    <property type="project" value="InterPro"/>
</dbReference>
<dbReference type="EC" id="1.2.1.88" evidence="2"/>
<reference evidence="9 10" key="1">
    <citation type="submission" date="2020-08" db="EMBL/GenBank/DDBJ databases">
        <title>Winkia gen. nov., sp. nov., isolated from faeces of the Anser albifrons in China.</title>
        <authorList>
            <person name="Liu Q."/>
        </authorList>
    </citation>
    <scope>NUCLEOTIDE SEQUENCE [LARGE SCALE GENOMIC DNA]</scope>
    <source>
        <strain evidence="9 10">C62</strain>
    </source>
</reference>
<feature type="active site" evidence="6">
    <location>
        <position position="718"/>
    </location>
</feature>
<evidence type="ECO:0000313" key="10">
    <source>
        <dbReference type="Proteomes" id="UP000627538"/>
    </source>
</evidence>
<comment type="catalytic activity">
    <reaction evidence="5">
        <text>L-glutamate 5-semialdehyde + NAD(+) + H2O = L-glutamate + NADH + 2 H(+)</text>
        <dbReference type="Rhea" id="RHEA:30235"/>
        <dbReference type="ChEBI" id="CHEBI:15377"/>
        <dbReference type="ChEBI" id="CHEBI:15378"/>
        <dbReference type="ChEBI" id="CHEBI:29985"/>
        <dbReference type="ChEBI" id="CHEBI:57540"/>
        <dbReference type="ChEBI" id="CHEBI:57945"/>
        <dbReference type="ChEBI" id="CHEBI:58066"/>
        <dbReference type="EC" id="1.2.1.88"/>
    </reaction>
</comment>
<evidence type="ECO:0000256" key="5">
    <source>
        <dbReference type="ARBA" id="ARBA00048142"/>
    </source>
</evidence>
<evidence type="ECO:0000259" key="7">
    <source>
        <dbReference type="Pfam" id="PF00171"/>
    </source>
</evidence>
<dbReference type="Gene3D" id="3.40.309.10">
    <property type="entry name" value="Aldehyde Dehydrogenase, Chain A, domain 2"/>
    <property type="match status" value="1"/>
</dbReference>
<dbReference type="GO" id="GO:0003842">
    <property type="term" value="F:L-glutamate gamma-semialdehyde dehydrogenase activity"/>
    <property type="evidence" value="ECO:0007669"/>
    <property type="project" value="UniProtKB-EC"/>
</dbReference>
<sequence>MSATDYGRLEQLAVRRARQWVKQSRQYPDNRAAKLLADVLKDPAGLDFTVSFVDGIIRPEDQRIAARTLQQLASRDIGFIPWYLRTPFKLGGAVAPFAPHLVMPLVKRTFAMLVGDLVVDVTDEKLGPAIARLKQGGARLNMNLLGEAVLGDDEADKRLSDTMQLLKRDDVDYVSLKVSAVTGPHQPWAYDDVVQRAVDSLLPLYHEAARYDPPKFINLDMEEYKDLHMTIDVFTRILSQPGLHELPAGIVLQTYLPDALPAMQQLQEWARGRVEAGGAPIKVRVVKGANLAMETVEADMHGWPLTTEASKQDTDTNYVTVLDWALTKERTKNIRIGVAGMNLFTVAFAYELAHERGVLENGGVEFEMLSGMAAPQARAVAEDTGHLLFYVPVVDPAHYDVAIAYLVRRLEENSSPQNFMSNIFDLSDEEVIAKEQERFRRAYQRMGELPVGPRRTQNRLTESDEQIAAPVRTASGEWTFDNTPDSDPALPANQEWARRITSRIATSSLGRETAAASRISDGERLDDLVTQTAKAGDAWAAKPARERAEILHRAGVELGKRRGDLMEIAAHECGKTLDQGDVEVSEAIDFCHYYAEQAKDIEAVEGATFVPSRVSVATPPWNFPIAIPCGTCVSLLASGSAVIFKPAAASARVGAVLAECLWAAGVPKEVLRYIQVGERELGQRLMTHPEVDRVVLTGGIDTAKLFRSWKPDMRLLAETSGKNSIIVTPSADLDLAVKDVVNSAFGHAGQKCSASSLAILVGSVGYSKRFHTQLVDAVKSLVIDYPTNPLAEIGPLTTPASGKLLRGLTTLGSGERWTIKPRQLDTTGRLWSPGVRAGVKPGSEYHMVEYFGPILGIMRCDTLEEAIEWQNATDYGLTAGLHSLDADEINYWLERVEAGNVYINRGITGAIVRRQPFGGWKRSAVGAGGKAGGPNYLAGLGEWQPAEPSRPNGEVVLRSRILLDARKVAERFTDASIREAALASLRSDQQALDREFGVTHDPSGLPCEKNVLRYFPLPVTIRVADDQVGEGDGLGEKALADLLHVVAAGRSVGSDLTVSVPRPLDGDMAQFLRLHHVEVRVDTDAQFAEHLNEWVNEAGLDGRIRLIGGSHAEVAQAVDGSVDVAIWSHPVTYSGYVEMLPFVHEQAVSFTNHRFGNRTPLSDTVEI</sequence>
<evidence type="ECO:0000256" key="6">
    <source>
        <dbReference type="PIRSR" id="PIRSR000197-1"/>
    </source>
</evidence>